<dbReference type="InterPro" id="IPR036736">
    <property type="entry name" value="ACP-like_sf"/>
</dbReference>
<dbReference type="Gene3D" id="2.30.38.10">
    <property type="entry name" value="Luciferase, Domain 3"/>
    <property type="match status" value="1"/>
</dbReference>
<keyword evidence="7" id="KW-1185">Reference proteome</keyword>
<keyword evidence="2" id="KW-0596">Phosphopantetheine</keyword>
<dbReference type="PROSITE" id="PS50075">
    <property type="entry name" value="CARRIER"/>
    <property type="match status" value="1"/>
</dbReference>
<dbReference type="InterPro" id="IPR029058">
    <property type="entry name" value="AB_hydrolase_fold"/>
</dbReference>
<dbReference type="InterPro" id="IPR020845">
    <property type="entry name" value="AMP-binding_CS"/>
</dbReference>
<organism evidence="6 7">
    <name type="scientific">Streptomyces atriruber</name>
    <dbReference type="NCBI Taxonomy" id="545121"/>
    <lineage>
        <taxon>Bacteria</taxon>
        <taxon>Bacillati</taxon>
        <taxon>Actinomycetota</taxon>
        <taxon>Actinomycetes</taxon>
        <taxon>Kitasatosporales</taxon>
        <taxon>Streptomycetaceae</taxon>
        <taxon>Streptomyces</taxon>
    </lineage>
</organism>
<dbReference type="InterPro" id="IPR001242">
    <property type="entry name" value="Condensation_dom"/>
</dbReference>
<evidence type="ECO:0000256" key="2">
    <source>
        <dbReference type="ARBA" id="ARBA00022450"/>
    </source>
</evidence>
<dbReference type="InterPro" id="IPR023213">
    <property type="entry name" value="CAT-like_dom_sf"/>
</dbReference>
<dbReference type="InterPro" id="IPR020802">
    <property type="entry name" value="TesA-like"/>
</dbReference>
<dbReference type="Pfam" id="PF00668">
    <property type="entry name" value="Condensation"/>
    <property type="match status" value="1"/>
</dbReference>
<dbReference type="SUPFAM" id="SSF53474">
    <property type="entry name" value="alpha/beta-Hydrolases"/>
    <property type="match status" value="1"/>
</dbReference>
<dbReference type="CDD" id="cd05930">
    <property type="entry name" value="A_NRPS"/>
    <property type="match status" value="1"/>
</dbReference>
<dbReference type="SUPFAM" id="SSF56801">
    <property type="entry name" value="Acetyl-CoA synthetase-like"/>
    <property type="match status" value="1"/>
</dbReference>
<dbReference type="Gene3D" id="3.40.50.980">
    <property type="match status" value="2"/>
</dbReference>
<comment type="caution">
    <text evidence="6">The sequence shown here is derived from an EMBL/GenBank/DDBJ whole genome shotgun (WGS) entry which is preliminary data.</text>
</comment>
<sequence length="1321" mass="143740">MTAIHTPHPASASAPQSGARPLASFGQQRLWALEQAEGSHSAYNEQMAYLIEGDLDRALLARALDAVAARHETLRTRFVAVEGEARQDVAPPGAGFALRSEDLSDRPDTEELLVARQREECETPFDLGAGPLARGRLLTLAPDRHALLLTLHHSVFDGRSMEIMLPELSTVYAALLRGEPDPLPPLPAQFADHAARQHAWVDGEEAAEQTAYWREQLADAPALLALPTDRPRPLLQDHAGGRVPIDLSPGLTDALRAAARAERGTLFTAVLTGWHVLLGLLSGESDTVVGIPVSGRRRPEDAQLIGFFVNSLALRTDLSGDPTGAEALGRVRAALRGALDHQDLPFEQVVSAVNPHRDLSHSPLFQTMLAWGATRQGQLQLPGARVEPLDIPYAPAKFDLTLSVHEENGGVVGHLDYARALFDHDTAERFGRYFTRVLEQLARHPEREITGYALLDADERAELLAEGQGRVTTGPVAGPVERFAEQVRLRPDEPALVCGGTRLSYAELDRRANRLAHALHARGVRPGQVVGLHCGRTAELIVGIWGVLKAGAAYLPLDPGQPPGRLRAIVEEAAPTLVLGDVADPPGPWQVLTEVEAEGDRDDAPWEPPSPSQLAYVIYTSGSTGRPKGVAATHGNVANLLENWLEAYGALPGEPSSVWASIGFDASVHELFLPPTTGGVLHLVPDEVRGDPGVLLDWMREHRIAHAWLPASYITWIDEDPDTRLAGLSLRQLATGAEPLPEQALWRLRAALPGLRVCYVYGPTETTVYSITHNEPQDLDRRSPIGRPVDNTRIYLLDRRREPVPPGVVGEVYIGGAGVTRGYLNRPDLTEERFPADPFVAGERVYRTGDLARRLPDGNYEFVGRADDQVKLRGFRIEPGEVAAALRELPGVQEAAVLADRDETGELCLVAGIGRGEAPDSTPAQWRAALAERLPDYMIPSLFAEFPRLPLNRNGKLDRKEVLERARASRSDQVNTLAPRDRVEMALYRIWRQVLLHRDIGITDDFFAVGGTSLSAIKVAHLIREEFGQTLSTRDVLQYPTVERLAARLRGQTPVTPDDGLVEIRAGRNDGRRVVCVHPAGGTAFCYLPLAGALPDGIHVQGVQAQGIDPGEEPLHSVEAMAEHYLTLLQTKPDESLVLCGLSFGGLVAHEMGRRLAQAGHHGVSVVLLDTHATDDPAERARFAPVDAAEFRDKLVRFNGMYPGIDDAQIDRYFRIYNHNREAARDYVPERSDAPLLLVQAAEAEVVEGGDPVAAGEALRQFWRDRAGAGLTVQMVDGGHWDVLEGERIPLIADLIADRLAEPGAAPATTAETATTATTED</sequence>
<comment type="cofactor">
    <cofactor evidence="1">
        <name>pantetheine 4'-phosphate</name>
        <dbReference type="ChEBI" id="CHEBI:47942"/>
    </cofactor>
</comment>
<dbReference type="Pfam" id="PF00550">
    <property type="entry name" value="PP-binding"/>
    <property type="match status" value="1"/>
</dbReference>
<dbReference type="Gene3D" id="3.30.559.30">
    <property type="entry name" value="Nonribosomal peptide synthetase, condensation domain"/>
    <property type="match status" value="1"/>
</dbReference>
<dbReference type="Pfam" id="PF00501">
    <property type="entry name" value="AMP-binding"/>
    <property type="match status" value="1"/>
</dbReference>
<dbReference type="PANTHER" id="PTHR45527:SF1">
    <property type="entry name" value="FATTY ACID SYNTHASE"/>
    <property type="match status" value="1"/>
</dbReference>
<dbReference type="Pfam" id="PF13193">
    <property type="entry name" value="AMP-binding_C"/>
    <property type="match status" value="1"/>
</dbReference>
<dbReference type="InterPro" id="IPR001031">
    <property type="entry name" value="Thioesterase"/>
</dbReference>
<gene>
    <name evidence="6" type="ORF">ABZ921_01225</name>
</gene>
<dbReference type="RefSeq" id="WP_359343221.1">
    <property type="nucleotide sequence ID" value="NZ_JBEYXV010000001.1"/>
</dbReference>
<dbReference type="Gene3D" id="3.30.300.30">
    <property type="match status" value="1"/>
</dbReference>
<dbReference type="InterPro" id="IPR020806">
    <property type="entry name" value="PKS_PP-bd"/>
</dbReference>
<dbReference type="InterPro" id="IPR009081">
    <property type="entry name" value="PP-bd_ACP"/>
</dbReference>
<dbReference type="Gene3D" id="3.30.559.10">
    <property type="entry name" value="Chloramphenicol acetyltransferase-like domain"/>
    <property type="match status" value="1"/>
</dbReference>
<dbReference type="NCBIfam" id="TIGR01733">
    <property type="entry name" value="AA-adenyl-dom"/>
    <property type="match status" value="1"/>
</dbReference>
<evidence type="ECO:0000313" key="6">
    <source>
        <dbReference type="EMBL" id="MEU6819220.1"/>
    </source>
</evidence>
<feature type="region of interest" description="Disordered" evidence="4">
    <location>
        <begin position="1"/>
        <end position="20"/>
    </location>
</feature>
<evidence type="ECO:0000256" key="1">
    <source>
        <dbReference type="ARBA" id="ARBA00001957"/>
    </source>
</evidence>
<reference evidence="6 7" key="1">
    <citation type="submission" date="2024-06" db="EMBL/GenBank/DDBJ databases">
        <title>The Natural Products Discovery Center: Release of the First 8490 Sequenced Strains for Exploring Actinobacteria Biosynthetic Diversity.</title>
        <authorList>
            <person name="Kalkreuter E."/>
            <person name="Kautsar S.A."/>
            <person name="Yang D."/>
            <person name="Bader C.D."/>
            <person name="Teijaro C.N."/>
            <person name="Fluegel L."/>
            <person name="Davis C.M."/>
            <person name="Simpson J.R."/>
            <person name="Lauterbach L."/>
            <person name="Steele A.D."/>
            <person name="Gui C."/>
            <person name="Meng S."/>
            <person name="Li G."/>
            <person name="Viehrig K."/>
            <person name="Ye F."/>
            <person name="Su P."/>
            <person name="Kiefer A.F."/>
            <person name="Nichols A."/>
            <person name="Cepeda A.J."/>
            <person name="Yan W."/>
            <person name="Fan B."/>
            <person name="Jiang Y."/>
            <person name="Adhikari A."/>
            <person name="Zheng C.-J."/>
            <person name="Schuster L."/>
            <person name="Cowan T.M."/>
            <person name="Smanski M.J."/>
            <person name="Chevrette M.G."/>
            <person name="De Carvalho L.P.S."/>
            <person name="Shen B."/>
        </authorList>
    </citation>
    <scope>NUCLEOTIDE SEQUENCE [LARGE SCALE GENOMIC DNA]</scope>
    <source>
        <strain evidence="6 7">NPDC046838</strain>
    </source>
</reference>
<name>A0ABV3BEM8_9ACTN</name>
<dbReference type="SMART" id="SM00823">
    <property type="entry name" value="PKS_PP"/>
    <property type="match status" value="1"/>
</dbReference>
<dbReference type="SUPFAM" id="SSF52777">
    <property type="entry name" value="CoA-dependent acyltransferases"/>
    <property type="match status" value="2"/>
</dbReference>
<dbReference type="Gene3D" id="1.10.1200.10">
    <property type="entry name" value="ACP-like"/>
    <property type="match status" value="1"/>
</dbReference>
<dbReference type="Pfam" id="PF00975">
    <property type="entry name" value="Thioesterase"/>
    <property type="match status" value="1"/>
</dbReference>
<dbReference type="InterPro" id="IPR045851">
    <property type="entry name" value="AMP-bd_C_sf"/>
</dbReference>
<evidence type="ECO:0000259" key="5">
    <source>
        <dbReference type="PROSITE" id="PS50075"/>
    </source>
</evidence>
<accession>A0ABV3BEM8</accession>
<evidence type="ECO:0000256" key="3">
    <source>
        <dbReference type="ARBA" id="ARBA00022553"/>
    </source>
</evidence>
<evidence type="ECO:0000256" key="4">
    <source>
        <dbReference type="SAM" id="MobiDB-lite"/>
    </source>
</evidence>
<dbReference type="InterPro" id="IPR025110">
    <property type="entry name" value="AMP-bd_C"/>
</dbReference>
<protein>
    <submittedName>
        <fullName evidence="6">Amino acid adenylation domain-containing protein</fullName>
    </submittedName>
</protein>
<dbReference type="PANTHER" id="PTHR45527">
    <property type="entry name" value="NONRIBOSOMAL PEPTIDE SYNTHETASE"/>
    <property type="match status" value="1"/>
</dbReference>
<dbReference type="Gene3D" id="3.40.50.1820">
    <property type="entry name" value="alpha/beta hydrolase"/>
    <property type="match status" value="1"/>
</dbReference>
<keyword evidence="3" id="KW-0597">Phosphoprotein</keyword>
<dbReference type="SMART" id="SM00824">
    <property type="entry name" value="PKS_TE"/>
    <property type="match status" value="1"/>
</dbReference>
<dbReference type="InterPro" id="IPR000873">
    <property type="entry name" value="AMP-dep_synth/lig_dom"/>
</dbReference>
<dbReference type="SUPFAM" id="SSF47336">
    <property type="entry name" value="ACP-like"/>
    <property type="match status" value="1"/>
</dbReference>
<proteinExistence type="predicted"/>
<evidence type="ECO:0000313" key="7">
    <source>
        <dbReference type="Proteomes" id="UP001551176"/>
    </source>
</evidence>
<dbReference type="InterPro" id="IPR010071">
    <property type="entry name" value="AA_adenyl_dom"/>
</dbReference>
<dbReference type="EMBL" id="JBEYXV010000001">
    <property type="protein sequence ID" value="MEU6819220.1"/>
    <property type="molecule type" value="Genomic_DNA"/>
</dbReference>
<dbReference type="CDD" id="cd19531">
    <property type="entry name" value="LCL_NRPS-like"/>
    <property type="match status" value="1"/>
</dbReference>
<feature type="domain" description="Carrier" evidence="5">
    <location>
        <begin position="978"/>
        <end position="1053"/>
    </location>
</feature>
<dbReference type="PROSITE" id="PS00455">
    <property type="entry name" value="AMP_BINDING"/>
    <property type="match status" value="1"/>
</dbReference>
<dbReference type="Proteomes" id="UP001551176">
    <property type="component" value="Unassembled WGS sequence"/>
</dbReference>